<evidence type="ECO:0000256" key="5">
    <source>
        <dbReference type="SAM" id="MobiDB-lite"/>
    </source>
</evidence>
<reference evidence="8" key="1">
    <citation type="submission" date="2019-06" db="EMBL/GenBank/DDBJ databases">
        <title>Draft genome sequence of the griseofulvin-producing fungus Xylaria cubensis strain G536.</title>
        <authorList>
            <person name="Mead M.E."/>
            <person name="Raja H.A."/>
            <person name="Steenwyk J.L."/>
            <person name="Knowles S.L."/>
            <person name="Oberlies N.H."/>
            <person name="Rokas A."/>
        </authorList>
    </citation>
    <scope>NUCLEOTIDE SEQUENCE [LARGE SCALE GENOMIC DNA]</scope>
    <source>
        <strain evidence="8">G536</strain>
    </source>
</reference>
<dbReference type="STRING" id="2512241.A0A553HXP2"/>
<proteinExistence type="predicted"/>
<keyword evidence="8" id="KW-1185">Reference proteome</keyword>
<evidence type="ECO:0000313" key="8">
    <source>
        <dbReference type="Proteomes" id="UP000319160"/>
    </source>
</evidence>
<evidence type="ECO:0000256" key="4">
    <source>
        <dbReference type="PROSITE-ProRule" id="PRU01161"/>
    </source>
</evidence>
<evidence type="ECO:0000313" key="7">
    <source>
        <dbReference type="EMBL" id="TRX92716.1"/>
    </source>
</evidence>
<dbReference type="PROSITE" id="PS51635">
    <property type="entry name" value="PNPLA"/>
    <property type="match status" value="1"/>
</dbReference>
<gene>
    <name evidence="7" type="ORF">FHL15_006390</name>
</gene>
<dbReference type="GO" id="GO:0016042">
    <property type="term" value="P:lipid catabolic process"/>
    <property type="evidence" value="ECO:0007669"/>
    <property type="project" value="UniProtKB-UniRule"/>
</dbReference>
<feature type="active site" description="Nucleophile" evidence="4">
    <location>
        <position position="103"/>
    </location>
</feature>
<feature type="active site" description="Proton acceptor" evidence="4">
    <location>
        <position position="321"/>
    </location>
</feature>
<comment type="caution">
    <text evidence="7">The sequence shown here is derived from an EMBL/GenBank/DDBJ whole genome shotgun (WGS) entry which is preliminary data.</text>
</comment>
<feature type="domain" description="PNPLA" evidence="6">
    <location>
        <begin position="32"/>
        <end position="335"/>
    </location>
</feature>
<dbReference type="GO" id="GO:0047499">
    <property type="term" value="F:calcium-independent phospholipase A2 activity"/>
    <property type="evidence" value="ECO:0007669"/>
    <property type="project" value="TreeGrafter"/>
</dbReference>
<feature type="region of interest" description="Disordered" evidence="5">
    <location>
        <begin position="279"/>
        <end position="308"/>
    </location>
</feature>
<evidence type="ECO:0000259" key="6">
    <source>
        <dbReference type="PROSITE" id="PS51635"/>
    </source>
</evidence>
<dbReference type="SUPFAM" id="SSF52151">
    <property type="entry name" value="FabD/lysophospholipase-like"/>
    <property type="match status" value="1"/>
</dbReference>
<dbReference type="GO" id="GO:0016020">
    <property type="term" value="C:membrane"/>
    <property type="evidence" value="ECO:0007669"/>
    <property type="project" value="TreeGrafter"/>
</dbReference>
<evidence type="ECO:0000256" key="3">
    <source>
        <dbReference type="ARBA" id="ARBA00023098"/>
    </source>
</evidence>
<feature type="compositionally biased region" description="Polar residues" evidence="5">
    <location>
        <begin position="279"/>
        <end position="303"/>
    </location>
</feature>
<organism evidence="7 8">
    <name type="scientific">Xylaria flabelliformis</name>
    <dbReference type="NCBI Taxonomy" id="2512241"/>
    <lineage>
        <taxon>Eukaryota</taxon>
        <taxon>Fungi</taxon>
        <taxon>Dikarya</taxon>
        <taxon>Ascomycota</taxon>
        <taxon>Pezizomycotina</taxon>
        <taxon>Sordariomycetes</taxon>
        <taxon>Xylariomycetidae</taxon>
        <taxon>Xylariales</taxon>
        <taxon>Xylariaceae</taxon>
        <taxon>Xylaria</taxon>
    </lineage>
</organism>
<evidence type="ECO:0000256" key="1">
    <source>
        <dbReference type="ARBA" id="ARBA00022801"/>
    </source>
</evidence>
<protein>
    <recommendedName>
        <fullName evidence="6">PNPLA domain-containing protein</fullName>
    </recommendedName>
</protein>
<dbReference type="InterPro" id="IPR016035">
    <property type="entry name" value="Acyl_Trfase/lysoPLipase"/>
</dbReference>
<feature type="short sequence motif" description="GXSXG" evidence="4">
    <location>
        <begin position="101"/>
        <end position="105"/>
    </location>
</feature>
<dbReference type="GO" id="GO:0019369">
    <property type="term" value="P:arachidonate metabolic process"/>
    <property type="evidence" value="ECO:0007669"/>
    <property type="project" value="TreeGrafter"/>
</dbReference>
<accession>A0A553HXP2</accession>
<dbReference type="AlphaFoldDB" id="A0A553HXP2"/>
<comment type="caution">
    <text evidence="4">Lacks conserved residue(s) required for the propagation of feature annotation.</text>
</comment>
<dbReference type="GO" id="GO:0046486">
    <property type="term" value="P:glycerolipid metabolic process"/>
    <property type="evidence" value="ECO:0007669"/>
    <property type="project" value="UniProtKB-ARBA"/>
</dbReference>
<keyword evidence="1 4" id="KW-0378">Hydrolase</keyword>
<keyword evidence="2 4" id="KW-0442">Lipid degradation</keyword>
<dbReference type="PANTHER" id="PTHR24185">
    <property type="entry name" value="CALCIUM-INDEPENDENT PHOSPHOLIPASE A2-GAMMA"/>
    <property type="match status" value="1"/>
</dbReference>
<dbReference type="EMBL" id="VFLP01000034">
    <property type="protein sequence ID" value="TRX92716.1"/>
    <property type="molecule type" value="Genomic_DNA"/>
</dbReference>
<sequence>MDDHAIIPSSTNYPHAGRDNHNETFGPWVQKIGLSLGGIRGYWSLLVLGELMKLIKVEEENRDGPTRSSFHPYDEPRNVFRTSQALETPFLPCHYFDYVAGTSTGALITILLSRFRMTVDDCLREYEAMASSVFGHPKLLYSMKFGVGGNKFRRASLEQAIKKVIERRAEQRTEDYSEFLFQTEIDTCRGVVLAMRVGDRQTNSQPFLFRSYTPFNERSGQHRARHTGEPKNHLEGSKISLAKVALAATAAPLYFGDYRCTLSAAQMQASKRVPTTLGTTISSTQRHASSRISTARGVMTSSTKRNDMMPADGKAEYEFEDAGFGAVNNPCSELAREIMHHHGQIEPILRLDTVGRYFRFNDEQGIDIEMDDWRPKNSGKQTLEALGNGFREWVLRAEVRKDLMDCAKTLVDYRRARMTTPRWERFALVRSFECRVNMCPKDRDNKWLDREDFKNHLARDHKPEDYKGTTIDEAVERCAREWEYRA</sequence>
<dbReference type="Pfam" id="PF01734">
    <property type="entry name" value="Patatin"/>
    <property type="match status" value="1"/>
</dbReference>
<dbReference type="Gene3D" id="3.40.1090.10">
    <property type="entry name" value="Cytosolic phospholipase A2 catalytic domain"/>
    <property type="match status" value="1"/>
</dbReference>
<dbReference type="PANTHER" id="PTHR24185:SF1">
    <property type="entry name" value="CALCIUM-INDEPENDENT PHOSPHOLIPASE A2-GAMMA"/>
    <property type="match status" value="1"/>
</dbReference>
<name>A0A553HXP2_9PEZI</name>
<dbReference type="InterPro" id="IPR002641">
    <property type="entry name" value="PNPLA_dom"/>
</dbReference>
<keyword evidence="3 4" id="KW-0443">Lipid metabolism</keyword>
<dbReference type="OrthoDB" id="626167at2759"/>
<dbReference type="Proteomes" id="UP000319160">
    <property type="component" value="Unassembled WGS sequence"/>
</dbReference>
<evidence type="ECO:0000256" key="2">
    <source>
        <dbReference type="ARBA" id="ARBA00022963"/>
    </source>
</evidence>